<accession>A0A5B6WKA7</accession>
<dbReference type="Proteomes" id="UP000325315">
    <property type="component" value="Unassembled WGS sequence"/>
</dbReference>
<reference evidence="2" key="1">
    <citation type="journal article" date="2019" name="Plant Biotechnol. J.">
        <title>Genome sequencing of the Australian wild diploid species Gossypium australe highlights disease resistance and delayed gland morphogenesis.</title>
        <authorList>
            <person name="Cai Y."/>
            <person name="Cai X."/>
            <person name="Wang Q."/>
            <person name="Wang P."/>
            <person name="Zhang Y."/>
            <person name="Cai C."/>
            <person name="Xu Y."/>
            <person name="Wang K."/>
            <person name="Zhou Z."/>
            <person name="Wang C."/>
            <person name="Geng S."/>
            <person name="Li B."/>
            <person name="Dong Q."/>
            <person name="Hou Y."/>
            <person name="Wang H."/>
            <person name="Ai P."/>
            <person name="Liu Z."/>
            <person name="Yi F."/>
            <person name="Sun M."/>
            <person name="An G."/>
            <person name="Cheng J."/>
            <person name="Zhang Y."/>
            <person name="Shi Q."/>
            <person name="Xie Y."/>
            <person name="Shi X."/>
            <person name="Chang Y."/>
            <person name="Huang F."/>
            <person name="Chen Y."/>
            <person name="Hong S."/>
            <person name="Mi L."/>
            <person name="Sun Q."/>
            <person name="Zhang L."/>
            <person name="Zhou B."/>
            <person name="Peng R."/>
            <person name="Zhang X."/>
            <person name="Liu F."/>
        </authorList>
    </citation>
    <scope>NUCLEOTIDE SEQUENCE [LARGE SCALE GENOMIC DNA]</scope>
    <source>
        <strain evidence="2">cv. PA1801</strain>
    </source>
</reference>
<keyword evidence="1" id="KW-0808">Transferase</keyword>
<gene>
    <name evidence="1" type="ORF">EPI10_022156</name>
</gene>
<dbReference type="GO" id="GO:0003964">
    <property type="term" value="F:RNA-directed DNA polymerase activity"/>
    <property type="evidence" value="ECO:0007669"/>
    <property type="project" value="UniProtKB-KW"/>
</dbReference>
<dbReference type="OrthoDB" id="1929473at2759"/>
<keyword evidence="1" id="KW-0548">Nucleotidyltransferase</keyword>
<organism evidence="1 2">
    <name type="scientific">Gossypium australe</name>
    <dbReference type="NCBI Taxonomy" id="47621"/>
    <lineage>
        <taxon>Eukaryota</taxon>
        <taxon>Viridiplantae</taxon>
        <taxon>Streptophyta</taxon>
        <taxon>Embryophyta</taxon>
        <taxon>Tracheophyta</taxon>
        <taxon>Spermatophyta</taxon>
        <taxon>Magnoliopsida</taxon>
        <taxon>eudicotyledons</taxon>
        <taxon>Gunneridae</taxon>
        <taxon>Pentapetalae</taxon>
        <taxon>rosids</taxon>
        <taxon>malvids</taxon>
        <taxon>Malvales</taxon>
        <taxon>Malvaceae</taxon>
        <taxon>Malvoideae</taxon>
        <taxon>Gossypium</taxon>
    </lineage>
</organism>
<dbReference type="AlphaFoldDB" id="A0A5B6WKA7"/>
<dbReference type="EMBL" id="SMMG02000003">
    <property type="protein sequence ID" value="KAA3481823.1"/>
    <property type="molecule type" value="Genomic_DNA"/>
</dbReference>
<protein>
    <submittedName>
        <fullName evidence="1">Reverse transcriptase-like protein</fullName>
    </submittedName>
</protein>
<sequence length="78" mass="8787">MCCLKEDGGMGFRSLAKFNRGFIKLNISQTLLSLLGNNSSFTWKSIWAARRVLKEGLCWKVGNGSEIFVFNDAWVPDL</sequence>
<evidence type="ECO:0000313" key="2">
    <source>
        <dbReference type="Proteomes" id="UP000325315"/>
    </source>
</evidence>
<keyword evidence="1" id="KW-0695">RNA-directed DNA polymerase</keyword>
<evidence type="ECO:0000313" key="1">
    <source>
        <dbReference type="EMBL" id="KAA3481823.1"/>
    </source>
</evidence>
<keyword evidence="2" id="KW-1185">Reference proteome</keyword>
<proteinExistence type="predicted"/>
<name>A0A5B6WKA7_9ROSI</name>
<comment type="caution">
    <text evidence="1">The sequence shown here is derived from an EMBL/GenBank/DDBJ whole genome shotgun (WGS) entry which is preliminary data.</text>
</comment>